<sequence>MTVLSQTPTVLFEGFPPAKRHNNPWIMLLLLFAFFILAQIITIVPLIESGLIDEDHIEVLEQYPNILYMLFATFLTTFVLLWLWVRFYEGTTLKSVGLTLSGDSSYKYGRGLLYGLGMSGTVVLLIYLTGGFVVEKIPTFTSGNLIAVLILLTAFAVQSGVEEIVFRGWMLGKISAKRGIVAGIAFNTLGFLLLHLLSYDFANNSIWMAIGFSLMLILFSVFTSLITIRDRSVWGACAWHAAWNWFFINGFGVATTGIDLDTPPLFVDFAINPSAPQWISGGLSGPEGSIMALIVLSLACVVALRKKS</sequence>
<feature type="domain" description="CAAX prenyl protease 2/Lysostaphin resistance protein A-like" evidence="2">
    <location>
        <begin position="147"/>
        <end position="246"/>
    </location>
</feature>
<feature type="transmembrane region" description="Helical" evidence="1">
    <location>
        <begin position="179"/>
        <end position="199"/>
    </location>
</feature>
<keyword evidence="3" id="KW-0645">Protease</keyword>
<dbReference type="Proteomes" id="UP001268683">
    <property type="component" value="Chromosome"/>
</dbReference>
<feature type="transmembrane region" description="Helical" evidence="1">
    <location>
        <begin position="66"/>
        <end position="85"/>
    </location>
</feature>
<keyword evidence="3" id="KW-0378">Hydrolase</keyword>
<dbReference type="PANTHER" id="PTHR39430:SF1">
    <property type="entry name" value="PROTEASE"/>
    <property type="match status" value="1"/>
</dbReference>
<feature type="transmembrane region" description="Helical" evidence="1">
    <location>
        <begin position="278"/>
        <end position="304"/>
    </location>
</feature>
<dbReference type="InterPro" id="IPR003675">
    <property type="entry name" value="Rce1/LyrA-like_dom"/>
</dbReference>
<dbReference type="EMBL" id="CP123872">
    <property type="protein sequence ID" value="WND03843.1"/>
    <property type="molecule type" value="Genomic_DNA"/>
</dbReference>
<dbReference type="EC" id="3.4.-.-" evidence="3"/>
<organism evidence="3 4">
    <name type="scientific">Temperatibacter marinus</name>
    <dbReference type="NCBI Taxonomy" id="1456591"/>
    <lineage>
        <taxon>Bacteria</taxon>
        <taxon>Pseudomonadati</taxon>
        <taxon>Pseudomonadota</taxon>
        <taxon>Alphaproteobacteria</taxon>
        <taxon>Kordiimonadales</taxon>
        <taxon>Temperatibacteraceae</taxon>
        <taxon>Temperatibacter</taxon>
    </lineage>
</organism>
<feature type="transmembrane region" description="Helical" evidence="1">
    <location>
        <begin position="238"/>
        <end position="258"/>
    </location>
</feature>
<dbReference type="GO" id="GO:0080120">
    <property type="term" value="P:CAAX-box protein maturation"/>
    <property type="evidence" value="ECO:0007669"/>
    <property type="project" value="UniProtKB-ARBA"/>
</dbReference>
<evidence type="ECO:0000256" key="1">
    <source>
        <dbReference type="SAM" id="Phobius"/>
    </source>
</evidence>
<dbReference type="Pfam" id="PF02517">
    <property type="entry name" value="Rce1-like"/>
    <property type="match status" value="1"/>
</dbReference>
<dbReference type="GO" id="GO:0004175">
    <property type="term" value="F:endopeptidase activity"/>
    <property type="evidence" value="ECO:0007669"/>
    <property type="project" value="UniProtKB-ARBA"/>
</dbReference>
<feature type="transmembrane region" description="Helical" evidence="1">
    <location>
        <begin position="205"/>
        <end position="226"/>
    </location>
</feature>
<keyword evidence="1" id="KW-0812">Transmembrane</keyword>
<feature type="transmembrane region" description="Helical" evidence="1">
    <location>
        <begin position="25"/>
        <end position="46"/>
    </location>
</feature>
<dbReference type="KEGG" id="tmk:QGN29_05590"/>
<evidence type="ECO:0000259" key="2">
    <source>
        <dbReference type="Pfam" id="PF02517"/>
    </source>
</evidence>
<keyword evidence="1" id="KW-1133">Transmembrane helix</keyword>
<feature type="transmembrane region" description="Helical" evidence="1">
    <location>
        <begin position="140"/>
        <end position="158"/>
    </location>
</feature>
<evidence type="ECO:0000313" key="3">
    <source>
        <dbReference type="EMBL" id="WND03843.1"/>
    </source>
</evidence>
<accession>A0AA52EIM7</accession>
<keyword evidence="1" id="KW-0472">Membrane</keyword>
<reference evidence="3" key="1">
    <citation type="submission" date="2023-04" db="EMBL/GenBank/DDBJ databases">
        <title>Complete genome sequence of Temperatibacter marinus.</title>
        <authorList>
            <person name="Rong J.-C."/>
            <person name="Yi M.-L."/>
            <person name="Zhao Q."/>
        </authorList>
    </citation>
    <scope>NUCLEOTIDE SEQUENCE</scope>
    <source>
        <strain evidence="3">NBRC 110045</strain>
    </source>
</reference>
<keyword evidence="4" id="KW-1185">Reference proteome</keyword>
<keyword evidence="3" id="KW-0482">Metalloprotease</keyword>
<proteinExistence type="predicted"/>
<name>A0AA52EIM7_9PROT</name>
<dbReference type="RefSeq" id="WP_310799708.1">
    <property type="nucleotide sequence ID" value="NZ_CP123872.1"/>
</dbReference>
<dbReference type="GO" id="GO:0008237">
    <property type="term" value="F:metallopeptidase activity"/>
    <property type="evidence" value="ECO:0007669"/>
    <property type="project" value="UniProtKB-KW"/>
</dbReference>
<dbReference type="PANTHER" id="PTHR39430">
    <property type="entry name" value="MEMBRANE-ASSOCIATED PROTEASE-RELATED"/>
    <property type="match status" value="1"/>
</dbReference>
<evidence type="ECO:0000313" key="4">
    <source>
        <dbReference type="Proteomes" id="UP001268683"/>
    </source>
</evidence>
<dbReference type="AlphaFoldDB" id="A0AA52EIM7"/>
<feature type="transmembrane region" description="Helical" evidence="1">
    <location>
        <begin position="112"/>
        <end position="134"/>
    </location>
</feature>
<protein>
    <submittedName>
        <fullName evidence="3">CPBP family intramembrane metalloprotease</fullName>
        <ecNumber evidence="3">3.4.-.-</ecNumber>
    </submittedName>
</protein>
<gene>
    <name evidence="3" type="ORF">QGN29_05590</name>
</gene>